<feature type="non-terminal residue" evidence="1">
    <location>
        <position position="1"/>
    </location>
</feature>
<reference evidence="1" key="1">
    <citation type="submission" date="2019-04" db="EMBL/GenBank/DDBJ databases">
        <authorList>
            <person name="Alioto T."/>
            <person name="Alioto T."/>
        </authorList>
    </citation>
    <scope>NUCLEOTIDE SEQUENCE [LARGE SCALE GENOMIC DNA]</scope>
</reference>
<comment type="caution">
    <text evidence="1">The sequence shown here is derived from an EMBL/GenBank/DDBJ whole genome shotgun (WGS) entry which is preliminary data.</text>
</comment>
<name>A0A5E4BQU1_MARMO</name>
<evidence type="ECO:0000313" key="2">
    <source>
        <dbReference type="Proteomes" id="UP000335636"/>
    </source>
</evidence>
<gene>
    <name evidence="1" type="ORF">MONAX_5E018236</name>
</gene>
<sequence>PLNLLSSPGLTSHFQKASCPQLQPCPVWTGPSSPRVRALTRCHAAIGSPKRESPVVLVSVEPRWGPGPAER</sequence>
<organism evidence="1 2">
    <name type="scientific">Marmota monax</name>
    <name type="common">Woodchuck</name>
    <dbReference type="NCBI Taxonomy" id="9995"/>
    <lineage>
        <taxon>Eukaryota</taxon>
        <taxon>Metazoa</taxon>
        <taxon>Chordata</taxon>
        <taxon>Craniata</taxon>
        <taxon>Vertebrata</taxon>
        <taxon>Euteleostomi</taxon>
        <taxon>Mammalia</taxon>
        <taxon>Eutheria</taxon>
        <taxon>Euarchontoglires</taxon>
        <taxon>Glires</taxon>
        <taxon>Rodentia</taxon>
        <taxon>Sciuromorpha</taxon>
        <taxon>Sciuridae</taxon>
        <taxon>Xerinae</taxon>
        <taxon>Marmotini</taxon>
        <taxon>Marmota</taxon>
    </lineage>
</organism>
<dbReference type="EMBL" id="CABDUW010000538">
    <property type="protein sequence ID" value="VTJ71052.1"/>
    <property type="molecule type" value="Genomic_DNA"/>
</dbReference>
<keyword evidence="2" id="KW-1185">Reference proteome</keyword>
<dbReference type="AlphaFoldDB" id="A0A5E4BQU1"/>
<evidence type="ECO:0000313" key="1">
    <source>
        <dbReference type="EMBL" id="VTJ71052.1"/>
    </source>
</evidence>
<proteinExistence type="predicted"/>
<dbReference type="Proteomes" id="UP000335636">
    <property type="component" value="Unassembled WGS sequence"/>
</dbReference>
<protein>
    <submittedName>
        <fullName evidence="1">Uncharacterized protein</fullName>
    </submittedName>
</protein>
<accession>A0A5E4BQU1</accession>